<name>A0ABS4IU46_9BACL</name>
<dbReference type="InterPro" id="IPR050189">
    <property type="entry name" value="MFS_Efflux_Transporters"/>
</dbReference>
<dbReference type="RefSeq" id="WP_245375507.1">
    <property type="nucleotide sequence ID" value="NZ_JAGGLB010000007.1"/>
</dbReference>
<dbReference type="PROSITE" id="PS50850">
    <property type="entry name" value="MFS"/>
    <property type="match status" value="1"/>
</dbReference>
<keyword evidence="6 7" id="KW-0472">Membrane</keyword>
<comment type="subcellular location">
    <subcellularLocation>
        <location evidence="1">Cell membrane</location>
        <topology evidence="1">Multi-pass membrane protein</topology>
    </subcellularLocation>
</comment>
<evidence type="ECO:0000256" key="7">
    <source>
        <dbReference type="SAM" id="Phobius"/>
    </source>
</evidence>
<feature type="transmembrane region" description="Helical" evidence="7">
    <location>
        <begin position="284"/>
        <end position="302"/>
    </location>
</feature>
<accession>A0ABS4IU46</accession>
<evidence type="ECO:0000256" key="3">
    <source>
        <dbReference type="ARBA" id="ARBA00022475"/>
    </source>
</evidence>
<protein>
    <submittedName>
        <fullName evidence="9">ACDE family multidrug resistance protein</fullName>
    </submittedName>
</protein>
<dbReference type="Gene3D" id="1.20.1250.20">
    <property type="entry name" value="MFS general substrate transporter like domains"/>
    <property type="match status" value="1"/>
</dbReference>
<dbReference type="InterPro" id="IPR036259">
    <property type="entry name" value="MFS_trans_sf"/>
</dbReference>
<evidence type="ECO:0000256" key="4">
    <source>
        <dbReference type="ARBA" id="ARBA00022692"/>
    </source>
</evidence>
<feature type="transmembrane region" description="Helical" evidence="7">
    <location>
        <begin position="250"/>
        <end position="272"/>
    </location>
</feature>
<organism evidence="9 10">
    <name type="scientific">Paenibacillus eucommiae</name>
    <dbReference type="NCBI Taxonomy" id="1355755"/>
    <lineage>
        <taxon>Bacteria</taxon>
        <taxon>Bacillati</taxon>
        <taxon>Bacillota</taxon>
        <taxon>Bacilli</taxon>
        <taxon>Bacillales</taxon>
        <taxon>Paenibacillaceae</taxon>
        <taxon>Paenibacillus</taxon>
    </lineage>
</organism>
<dbReference type="PROSITE" id="PS00216">
    <property type="entry name" value="SUGAR_TRANSPORT_1"/>
    <property type="match status" value="1"/>
</dbReference>
<feature type="transmembrane region" description="Helical" evidence="7">
    <location>
        <begin position="214"/>
        <end position="238"/>
    </location>
</feature>
<dbReference type="SUPFAM" id="SSF103473">
    <property type="entry name" value="MFS general substrate transporter"/>
    <property type="match status" value="1"/>
</dbReference>
<feature type="transmembrane region" description="Helical" evidence="7">
    <location>
        <begin position="372"/>
        <end position="392"/>
    </location>
</feature>
<dbReference type="InterPro" id="IPR005829">
    <property type="entry name" value="Sugar_transporter_CS"/>
</dbReference>
<feature type="transmembrane region" description="Helical" evidence="7">
    <location>
        <begin position="73"/>
        <end position="96"/>
    </location>
</feature>
<reference evidence="9 10" key="1">
    <citation type="submission" date="2021-03" db="EMBL/GenBank/DDBJ databases">
        <title>Genomic Encyclopedia of Type Strains, Phase IV (KMG-IV): sequencing the most valuable type-strain genomes for metagenomic binning, comparative biology and taxonomic classification.</title>
        <authorList>
            <person name="Goeker M."/>
        </authorList>
    </citation>
    <scope>NUCLEOTIDE SEQUENCE [LARGE SCALE GENOMIC DNA]</scope>
    <source>
        <strain evidence="9 10">DSM 26048</strain>
    </source>
</reference>
<keyword evidence="10" id="KW-1185">Reference proteome</keyword>
<evidence type="ECO:0000256" key="2">
    <source>
        <dbReference type="ARBA" id="ARBA00022448"/>
    </source>
</evidence>
<dbReference type="Proteomes" id="UP001519287">
    <property type="component" value="Unassembled WGS sequence"/>
</dbReference>
<feature type="transmembrane region" description="Helical" evidence="7">
    <location>
        <begin position="308"/>
        <end position="331"/>
    </location>
</feature>
<keyword evidence="4 7" id="KW-0812">Transmembrane</keyword>
<dbReference type="Pfam" id="PF07690">
    <property type="entry name" value="MFS_1"/>
    <property type="match status" value="1"/>
</dbReference>
<evidence type="ECO:0000259" key="8">
    <source>
        <dbReference type="PROSITE" id="PS50850"/>
    </source>
</evidence>
<evidence type="ECO:0000256" key="1">
    <source>
        <dbReference type="ARBA" id="ARBA00004651"/>
    </source>
</evidence>
<dbReference type="PANTHER" id="PTHR43124:SF3">
    <property type="entry name" value="CHLORAMPHENICOL EFFLUX PUMP RV0191"/>
    <property type="match status" value="1"/>
</dbReference>
<comment type="caution">
    <text evidence="9">The sequence shown here is derived from an EMBL/GenBank/DDBJ whole genome shotgun (WGS) entry which is preliminary data.</text>
</comment>
<evidence type="ECO:0000313" key="10">
    <source>
        <dbReference type="Proteomes" id="UP001519287"/>
    </source>
</evidence>
<feature type="transmembrane region" description="Helical" evidence="7">
    <location>
        <begin position="172"/>
        <end position="189"/>
    </location>
</feature>
<dbReference type="InterPro" id="IPR020846">
    <property type="entry name" value="MFS_dom"/>
</dbReference>
<dbReference type="InterPro" id="IPR011701">
    <property type="entry name" value="MFS"/>
</dbReference>
<feature type="transmembrane region" description="Helical" evidence="7">
    <location>
        <begin position="7"/>
        <end position="30"/>
    </location>
</feature>
<keyword evidence="5 7" id="KW-1133">Transmembrane helix</keyword>
<dbReference type="PANTHER" id="PTHR43124">
    <property type="entry name" value="PURINE EFFLUX PUMP PBUE"/>
    <property type="match status" value="1"/>
</dbReference>
<feature type="domain" description="Major facilitator superfamily (MFS) profile" evidence="8">
    <location>
        <begin position="8"/>
        <end position="396"/>
    </location>
</feature>
<dbReference type="CDD" id="cd17474">
    <property type="entry name" value="MFS_YfmO_like"/>
    <property type="match status" value="1"/>
</dbReference>
<keyword evidence="2" id="KW-0813">Transport</keyword>
<evidence type="ECO:0000256" key="5">
    <source>
        <dbReference type="ARBA" id="ARBA00022989"/>
    </source>
</evidence>
<proteinExistence type="predicted"/>
<dbReference type="EMBL" id="JAGGLB010000007">
    <property type="protein sequence ID" value="MBP1991095.1"/>
    <property type="molecule type" value="Genomic_DNA"/>
</dbReference>
<gene>
    <name evidence="9" type="ORF">J2Z66_002702</name>
</gene>
<feature type="transmembrane region" description="Helical" evidence="7">
    <location>
        <begin position="42"/>
        <end position="66"/>
    </location>
</feature>
<keyword evidence="3" id="KW-1003">Cell membrane</keyword>
<sequence length="405" mass="43259">MESSKKWDLLVLSSIPLVMTLGNSMLIPILPQIRNELHISNLQVSLLITVYSVMAILLIPIAGYLSDRYGRKVIIIPSLIITGIGGAICGFAAIGMENSYGLILTGRLIQGIGAAGAMPIVLPLVADMLKSDDQISYGLGLIETSNTFGKVLSPIAGSALALIAWYAPFLAIPVISLVSLLLVILRIKAPQNGKSPIRLGKFLKDTLQLYKQKALWLTAVFISGGITMFVLFGLLFYLSEKLEDTLQIKGIVKGFILAIPLAILCLASFITGKMIGKHKKLMKWLLVSSFCIAVVAIGGSIFFDKMYVQISCLSTAGLGIGMALPCLDAFITEGIDKEQRGTISSLYSSMRFVGVALGPPLASVIMARSEHLLFILMTICSAAGGLLALLAIKPGEATSLNKKDA</sequence>
<evidence type="ECO:0000313" key="9">
    <source>
        <dbReference type="EMBL" id="MBP1991095.1"/>
    </source>
</evidence>
<evidence type="ECO:0000256" key="6">
    <source>
        <dbReference type="ARBA" id="ARBA00023136"/>
    </source>
</evidence>